<gene>
    <name evidence="1 2" type="primary">anmK</name>
    <name evidence="2" type="ORF">NMU03_02795</name>
</gene>
<keyword evidence="1 2" id="KW-0418">Kinase</keyword>
<keyword evidence="3" id="KW-1185">Reference proteome</keyword>
<proteinExistence type="inferred from homology"/>
<evidence type="ECO:0000313" key="3">
    <source>
        <dbReference type="Proteomes" id="UP001060112"/>
    </source>
</evidence>
<dbReference type="InterPro" id="IPR043129">
    <property type="entry name" value="ATPase_NBD"/>
</dbReference>
<feature type="binding site" evidence="1">
    <location>
        <begin position="9"/>
        <end position="16"/>
    </location>
    <ligand>
        <name>ATP</name>
        <dbReference type="ChEBI" id="CHEBI:30616"/>
    </ligand>
</feature>
<keyword evidence="1 2" id="KW-0808">Transferase</keyword>
<dbReference type="InterPro" id="IPR005338">
    <property type="entry name" value="Anhydro_N_Ac-Mur_kinase"/>
</dbReference>
<organism evidence="2 3">
    <name type="scientific">Allocoprobacillus halotolerans</name>
    <dbReference type="NCBI Taxonomy" id="2944914"/>
    <lineage>
        <taxon>Bacteria</taxon>
        <taxon>Bacillati</taxon>
        <taxon>Bacillota</taxon>
        <taxon>Erysipelotrichia</taxon>
        <taxon>Erysipelotrichales</taxon>
        <taxon>Erysipelotrichaceae</taxon>
        <taxon>Allocoprobacillus</taxon>
    </lineage>
</organism>
<comment type="pathway">
    <text evidence="1">Amino-sugar metabolism; 1,6-anhydro-N-acetylmuramate degradation.</text>
</comment>
<comment type="function">
    <text evidence="1">Catalyzes the specific phosphorylation of 1,6-anhydro-N-acetylmuramic acid (anhMurNAc) with the simultaneous cleavage of the 1,6-anhydro ring, generating MurNAc-6-P. Is required for the utilization of anhMurNAc either imported from the medium or derived from its own cell wall murein, and thus plays a role in cell wall recycling.</text>
</comment>
<dbReference type="Proteomes" id="UP001060112">
    <property type="component" value="Chromosome"/>
</dbReference>
<keyword evidence="1" id="KW-0547">Nucleotide-binding</keyword>
<comment type="catalytic activity">
    <reaction evidence="1">
        <text>1,6-anhydro-N-acetyl-beta-muramate + ATP + H2O = N-acetyl-D-muramate 6-phosphate + ADP + H(+)</text>
        <dbReference type="Rhea" id="RHEA:24952"/>
        <dbReference type="ChEBI" id="CHEBI:15377"/>
        <dbReference type="ChEBI" id="CHEBI:15378"/>
        <dbReference type="ChEBI" id="CHEBI:30616"/>
        <dbReference type="ChEBI" id="CHEBI:58690"/>
        <dbReference type="ChEBI" id="CHEBI:58722"/>
        <dbReference type="ChEBI" id="CHEBI:456216"/>
        <dbReference type="EC" id="2.7.1.170"/>
    </reaction>
</comment>
<comment type="similarity">
    <text evidence="1">Belongs to the anhydro-N-acetylmuramic acid kinase family.</text>
</comment>
<dbReference type="CDD" id="cd24050">
    <property type="entry name" value="ASKHA_NBD_ANMK"/>
    <property type="match status" value="1"/>
</dbReference>
<accession>A0ABY5I4Q0</accession>
<evidence type="ECO:0000313" key="2">
    <source>
        <dbReference type="EMBL" id="UTY39757.1"/>
    </source>
</evidence>
<sequence length="379" mass="42613">MYAIGIMSGTSMDGVDTVLVDIEGYGLQTQLKVIGYHEYPMPLEMKEKIKRACDEKLSRVDEICSLNFELGYLFVEAVQTLLEKYHISSQHIQFIATHGQTIYHIPFQKGKLLSSTLQIGEPAILAYAFNTTIVSNFRVMDMAANGQGAPLVPYSEFLLYSQENQNIALQNIGGIGNVTLLIGQDIHRIQAFDTGPGNMMMNEACRKLYHQEYDDQGRIASQGSVISQLLEELMAHPYMKKTPPKSTGREDFGENYVHSLIHQYQNEKPEDIITTFTYFTAKSMAYHYQKYILKDYSLDKIIIGGGGSHNQTLIQYIKEELKDIPVYTQDELGYSSDAKEAIAFAIMGNETLHHHFSNIKSATGAKDNVILGNITLPPR</sequence>
<dbReference type="EC" id="2.7.1.170" evidence="1"/>
<dbReference type="EMBL" id="CP101620">
    <property type="protein sequence ID" value="UTY39757.1"/>
    <property type="molecule type" value="Genomic_DNA"/>
</dbReference>
<protein>
    <recommendedName>
        <fullName evidence="1">Anhydro-N-acetylmuramic acid kinase</fullName>
        <ecNumber evidence="1">2.7.1.170</ecNumber>
    </recommendedName>
    <alternativeName>
        <fullName evidence="1">AnhMurNAc kinase</fullName>
    </alternativeName>
</protein>
<dbReference type="HAMAP" id="MF_01270">
    <property type="entry name" value="AnhMurNAc_kinase"/>
    <property type="match status" value="1"/>
</dbReference>
<reference evidence="2" key="1">
    <citation type="submission" date="2022-07" db="EMBL/GenBank/DDBJ databases">
        <title>Faecal culturing of patients with breast cancer.</title>
        <authorList>
            <person name="Teng N.M.Y."/>
            <person name="Kiu R."/>
            <person name="Evans R."/>
            <person name="Baker D.J."/>
            <person name="Zenner C."/>
            <person name="Robinson S.D."/>
            <person name="Hall L.J."/>
        </authorList>
    </citation>
    <scope>NUCLEOTIDE SEQUENCE</scope>
    <source>
        <strain evidence="2">LH1062</strain>
    </source>
</reference>
<comment type="pathway">
    <text evidence="1">Cell wall biogenesis; peptidoglycan recycling.</text>
</comment>
<dbReference type="GO" id="GO:0016301">
    <property type="term" value="F:kinase activity"/>
    <property type="evidence" value="ECO:0007669"/>
    <property type="project" value="UniProtKB-KW"/>
</dbReference>
<dbReference type="SUPFAM" id="SSF53067">
    <property type="entry name" value="Actin-like ATPase domain"/>
    <property type="match status" value="1"/>
</dbReference>
<keyword evidence="1" id="KW-0119">Carbohydrate metabolism</keyword>
<dbReference type="PANTHER" id="PTHR30605">
    <property type="entry name" value="ANHYDRO-N-ACETYLMURAMIC ACID KINASE"/>
    <property type="match status" value="1"/>
</dbReference>
<dbReference type="Gene3D" id="3.30.420.40">
    <property type="match status" value="2"/>
</dbReference>
<dbReference type="PANTHER" id="PTHR30605:SF0">
    <property type="entry name" value="ANHYDRO-N-ACETYLMURAMIC ACID KINASE"/>
    <property type="match status" value="1"/>
</dbReference>
<evidence type="ECO:0000256" key="1">
    <source>
        <dbReference type="HAMAP-Rule" id="MF_01270"/>
    </source>
</evidence>
<dbReference type="Pfam" id="PF03702">
    <property type="entry name" value="AnmK"/>
    <property type="match status" value="1"/>
</dbReference>
<dbReference type="NCBIfam" id="NF007148">
    <property type="entry name" value="PRK09585.3-2"/>
    <property type="match status" value="1"/>
</dbReference>
<dbReference type="NCBIfam" id="NF007142">
    <property type="entry name" value="PRK09585.2-1"/>
    <property type="match status" value="1"/>
</dbReference>
<dbReference type="RefSeq" id="WP_290141129.1">
    <property type="nucleotide sequence ID" value="NZ_CP101620.1"/>
</dbReference>
<keyword evidence="1" id="KW-0067">ATP-binding</keyword>
<name>A0ABY5I4Q0_9FIRM</name>